<feature type="domain" description="UPF0033" evidence="2">
    <location>
        <begin position="7"/>
        <end position="31"/>
    </location>
</feature>
<accession>A0ABX8FEP1</accession>
<dbReference type="EMBL" id="CP071709">
    <property type="protein sequence ID" value="QVY62473.1"/>
    <property type="molecule type" value="Genomic_DNA"/>
</dbReference>
<protein>
    <submittedName>
        <fullName evidence="3">Sulfurtransferase TusA family protein</fullName>
    </submittedName>
</protein>
<dbReference type="InterPro" id="IPR036868">
    <property type="entry name" value="TusA-like_sf"/>
</dbReference>
<evidence type="ECO:0000256" key="1">
    <source>
        <dbReference type="ARBA" id="ARBA00008984"/>
    </source>
</evidence>
<evidence type="ECO:0000313" key="3">
    <source>
        <dbReference type="EMBL" id="QVY62473.1"/>
    </source>
</evidence>
<name>A0ABX8FEP1_9BACI</name>
<dbReference type="PROSITE" id="PS01148">
    <property type="entry name" value="UPF0033"/>
    <property type="match status" value="1"/>
</dbReference>
<dbReference type="RefSeq" id="WP_214477932.1">
    <property type="nucleotide sequence ID" value="NZ_CANKUS010000019.1"/>
</dbReference>
<dbReference type="SUPFAM" id="SSF64307">
    <property type="entry name" value="SirA-like"/>
    <property type="match status" value="1"/>
</dbReference>
<dbReference type="PANTHER" id="PTHR33279">
    <property type="entry name" value="SULFUR CARRIER PROTEIN YEDF-RELATED"/>
    <property type="match status" value="1"/>
</dbReference>
<keyword evidence="4" id="KW-1185">Reference proteome</keyword>
<proteinExistence type="inferred from homology"/>
<evidence type="ECO:0000259" key="2">
    <source>
        <dbReference type="PROSITE" id="PS01148"/>
    </source>
</evidence>
<gene>
    <name evidence="3" type="ORF">J1899_05190</name>
</gene>
<dbReference type="Proteomes" id="UP000679247">
    <property type="component" value="Chromosome"/>
</dbReference>
<reference evidence="3 4" key="1">
    <citation type="submission" date="2021-03" db="EMBL/GenBank/DDBJ databases">
        <title>The first data on the complete genome of the tetrodotoxin-producing bacterium.</title>
        <authorList>
            <person name="Melnikova D.I."/>
            <person name="Nijland R."/>
            <person name="Magarlamov T.Y."/>
        </authorList>
    </citation>
    <scope>NUCLEOTIDE SEQUENCE [LARGE SCALE GENOMIC DNA]</scope>
    <source>
        <strain evidence="3 4">1839</strain>
    </source>
</reference>
<sequence>MNITKTLDAKGLTCPMPIVKTKKAMDTLNSGEILEVLTTDKGALSDIPAWVKSGGHTILEQKTEEETLYFYIQKA</sequence>
<dbReference type="PANTHER" id="PTHR33279:SF6">
    <property type="entry name" value="SULFUR CARRIER PROTEIN YEDF-RELATED"/>
    <property type="match status" value="1"/>
</dbReference>
<comment type="similarity">
    <text evidence="1">Belongs to the sulfur carrier protein TusA family.</text>
</comment>
<organism evidence="3 4">
    <name type="scientific">Cytobacillus gottheilii</name>
    <dbReference type="NCBI Taxonomy" id="859144"/>
    <lineage>
        <taxon>Bacteria</taxon>
        <taxon>Bacillati</taxon>
        <taxon>Bacillota</taxon>
        <taxon>Bacilli</taxon>
        <taxon>Bacillales</taxon>
        <taxon>Bacillaceae</taxon>
        <taxon>Cytobacillus</taxon>
    </lineage>
</organism>
<evidence type="ECO:0000313" key="4">
    <source>
        <dbReference type="Proteomes" id="UP000679247"/>
    </source>
</evidence>
<dbReference type="InterPro" id="IPR001455">
    <property type="entry name" value="TusA-like"/>
</dbReference>
<dbReference type="CDD" id="cd00291">
    <property type="entry name" value="SirA_YedF_YeeD"/>
    <property type="match status" value="1"/>
</dbReference>
<dbReference type="Gene3D" id="3.30.110.40">
    <property type="entry name" value="TusA-like domain"/>
    <property type="match status" value="1"/>
</dbReference>
<dbReference type="Pfam" id="PF01206">
    <property type="entry name" value="TusA"/>
    <property type="match status" value="1"/>
</dbReference>